<feature type="transmembrane region" description="Helical" evidence="1">
    <location>
        <begin position="45"/>
        <end position="66"/>
    </location>
</feature>
<evidence type="ECO:0000313" key="2">
    <source>
        <dbReference type="EMBL" id="TNM46134.1"/>
    </source>
</evidence>
<protein>
    <submittedName>
        <fullName evidence="2">Uncharacterized protein</fullName>
    </submittedName>
</protein>
<organism evidence="2 3">
    <name type="scientific">Nocardioides albidus</name>
    <dbReference type="NCBI Taxonomy" id="1517589"/>
    <lineage>
        <taxon>Bacteria</taxon>
        <taxon>Bacillati</taxon>
        <taxon>Actinomycetota</taxon>
        <taxon>Actinomycetes</taxon>
        <taxon>Propionibacteriales</taxon>
        <taxon>Nocardioidaceae</taxon>
        <taxon>Nocardioides</taxon>
    </lineage>
</organism>
<sequence>MPETASPGFVARNNEVIGSILSIVALLVSIGLGAGLMFGTGTRGVSAILTVLTVAGGAFTLLLLGIGATLRATTPAAQWEREETAWRAERGLDPLTAEEDTASVRGQRRAALFAVLALLVGLGLSVVPDIL</sequence>
<dbReference type="OrthoDB" id="3790730at2"/>
<keyword evidence="3" id="KW-1185">Reference proteome</keyword>
<dbReference type="Proteomes" id="UP000313231">
    <property type="component" value="Unassembled WGS sequence"/>
</dbReference>
<keyword evidence="1" id="KW-0812">Transmembrane</keyword>
<keyword evidence="1" id="KW-1133">Transmembrane helix</keyword>
<dbReference type="EMBL" id="VDMP01000016">
    <property type="protein sequence ID" value="TNM46134.1"/>
    <property type="molecule type" value="Genomic_DNA"/>
</dbReference>
<evidence type="ECO:0000313" key="3">
    <source>
        <dbReference type="Proteomes" id="UP000313231"/>
    </source>
</evidence>
<reference evidence="2 3" key="1">
    <citation type="journal article" date="2016" name="Int. J. Syst. Evol. Microbiol.">
        <title>Nocardioides albidus sp. nov., an actinobacterium isolated from garden soil.</title>
        <authorList>
            <person name="Singh H."/>
            <person name="Du J."/>
            <person name="Trinh H."/>
            <person name="Won K."/>
            <person name="Yang J.E."/>
            <person name="Yin C."/>
            <person name="Kook M."/>
            <person name="Yi T.H."/>
        </authorList>
    </citation>
    <scope>NUCLEOTIDE SEQUENCE [LARGE SCALE GENOMIC DNA]</scope>
    <source>
        <strain evidence="2 3">CCTCC AB 2015297</strain>
    </source>
</reference>
<comment type="caution">
    <text evidence="2">The sequence shown here is derived from an EMBL/GenBank/DDBJ whole genome shotgun (WGS) entry which is preliminary data.</text>
</comment>
<accession>A0A5C4WCY4</accession>
<proteinExistence type="predicted"/>
<keyword evidence="1" id="KW-0472">Membrane</keyword>
<dbReference type="RefSeq" id="WP_139621592.1">
    <property type="nucleotide sequence ID" value="NZ_VDMP01000016.1"/>
</dbReference>
<name>A0A5C4WCY4_9ACTN</name>
<feature type="transmembrane region" description="Helical" evidence="1">
    <location>
        <begin position="16"/>
        <end position="38"/>
    </location>
</feature>
<dbReference type="AlphaFoldDB" id="A0A5C4WCY4"/>
<evidence type="ECO:0000256" key="1">
    <source>
        <dbReference type="SAM" id="Phobius"/>
    </source>
</evidence>
<gene>
    <name evidence="2" type="ORF">FHP29_04220</name>
</gene>
<feature type="transmembrane region" description="Helical" evidence="1">
    <location>
        <begin position="110"/>
        <end position="127"/>
    </location>
</feature>